<dbReference type="SUPFAM" id="SSF53335">
    <property type="entry name" value="S-adenosyl-L-methionine-dependent methyltransferases"/>
    <property type="match status" value="1"/>
</dbReference>
<keyword evidence="7" id="KW-1185">Reference proteome</keyword>
<feature type="active site" description="Nucleophile" evidence="4">
    <location>
        <position position="331"/>
    </location>
</feature>
<organism evidence="6 7">
    <name type="scientific">Kineococcus aurantiacus</name>
    <dbReference type="NCBI Taxonomy" id="37633"/>
    <lineage>
        <taxon>Bacteria</taxon>
        <taxon>Bacillati</taxon>
        <taxon>Actinomycetota</taxon>
        <taxon>Actinomycetes</taxon>
        <taxon>Kineosporiales</taxon>
        <taxon>Kineosporiaceae</taxon>
        <taxon>Kineococcus</taxon>
    </lineage>
</organism>
<feature type="active site" evidence="5">
    <location>
        <position position="331"/>
    </location>
</feature>
<dbReference type="GO" id="GO:0070475">
    <property type="term" value="P:rRNA base methylation"/>
    <property type="evidence" value="ECO:0007669"/>
    <property type="project" value="TreeGrafter"/>
</dbReference>
<dbReference type="CDD" id="cd02440">
    <property type="entry name" value="AdoMet_MTases"/>
    <property type="match status" value="1"/>
</dbReference>
<gene>
    <name evidence="6" type="ORF">BJ968_002513</name>
</gene>
<reference evidence="6 7" key="1">
    <citation type="submission" date="2020-07" db="EMBL/GenBank/DDBJ databases">
        <title>Sequencing the genomes of 1000 actinobacteria strains.</title>
        <authorList>
            <person name="Klenk H.-P."/>
        </authorList>
    </citation>
    <scope>NUCLEOTIDE SEQUENCE [LARGE SCALE GENOMIC DNA]</scope>
    <source>
        <strain evidence="6 7">DSM 7487</strain>
    </source>
</reference>
<feature type="binding site" evidence="4">
    <location>
        <position position="261"/>
    </location>
    <ligand>
        <name>S-adenosyl-L-methionine</name>
        <dbReference type="ChEBI" id="CHEBI:59789"/>
    </ligand>
</feature>
<feature type="binding site" evidence="4">
    <location>
        <position position="211"/>
    </location>
    <ligand>
        <name>S-adenosyl-L-methionine</name>
        <dbReference type="ChEBI" id="CHEBI:59789"/>
    </ligand>
</feature>
<dbReference type="Proteomes" id="UP000521922">
    <property type="component" value="Unassembled WGS sequence"/>
</dbReference>
<evidence type="ECO:0000256" key="2">
    <source>
        <dbReference type="ARBA" id="ARBA00022679"/>
    </source>
</evidence>
<dbReference type="AlphaFoldDB" id="A0A7Y9J1E1"/>
<dbReference type="PANTHER" id="PTHR11061:SF30">
    <property type="entry name" value="TRNA (URACIL(54)-C(5))-METHYLTRANSFERASE"/>
    <property type="match status" value="1"/>
</dbReference>
<feature type="binding site" evidence="4">
    <location>
        <position position="304"/>
    </location>
    <ligand>
        <name>S-adenosyl-L-methionine</name>
        <dbReference type="ChEBI" id="CHEBI:59789"/>
    </ligand>
</feature>
<dbReference type="PROSITE" id="PS51687">
    <property type="entry name" value="SAM_MT_RNA_M5U"/>
    <property type="match status" value="1"/>
</dbReference>
<evidence type="ECO:0000256" key="5">
    <source>
        <dbReference type="PROSITE-ProRule" id="PRU10015"/>
    </source>
</evidence>
<dbReference type="RefSeq" id="WP_179752353.1">
    <property type="nucleotide sequence ID" value="NZ_BAAAGN010000001.1"/>
</dbReference>
<dbReference type="EC" id="2.1.1.189" evidence="6"/>
<dbReference type="PROSITE" id="PS01231">
    <property type="entry name" value="TRMA_2"/>
    <property type="match status" value="1"/>
</dbReference>
<accession>A0A7Y9J1E1</accession>
<sequence length="373" mass="40530">MQCSYFDAHACRSCTLIEVPYPDQVRSKEDRCAELLSDHPGLEWLPTVRSPESGYRNKAKMVVGGTAAAPTLGILDACGRGVDLRGCAVIAPGVRDVLPALAWFVTRAGIPPYDVPRRRGELKHVLVTESPTGELMVRFVLRSRGPLDRLREHLPALLARAPRIAVVTANLLPEHKAVVEGDVDVPLTERTTLAMPLGGLTLDLRPQSFFQTNSHVAGQLYAQVARWVDEVAPASVWDLYCGVGGFALHCAAPGRRVTGIEVSAEAVESARHAARDLPDVRFEAGDATRFARESTEVPELVVVNPPRRGIGPELAGWLEDSGVRHVVYSSCNPDTLAQDLRAMPSLRAVRGRVLDMFPQTNHVEVAVLLTRGG</sequence>
<dbReference type="NCBIfam" id="NF002909">
    <property type="entry name" value="PRK03522.2-1"/>
    <property type="match status" value="1"/>
</dbReference>
<dbReference type="InterPro" id="IPR030391">
    <property type="entry name" value="MeTrfase_TrmA_CS"/>
</dbReference>
<dbReference type="PROSITE" id="PS01230">
    <property type="entry name" value="TRMA_1"/>
    <property type="match status" value="1"/>
</dbReference>
<name>A0A7Y9J1E1_9ACTN</name>
<keyword evidence="3 4" id="KW-0949">S-adenosyl-L-methionine</keyword>
<dbReference type="PANTHER" id="PTHR11061">
    <property type="entry name" value="RNA M5U METHYLTRANSFERASE"/>
    <property type="match status" value="1"/>
</dbReference>
<protein>
    <submittedName>
        <fullName evidence="6">23S rRNA (Uracil747-C5)-methyltransferase</fullName>
        <ecNumber evidence="6">2.1.1.189</ecNumber>
    </submittedName>
</protein>
<evidence type="ECO:0000256" key="1">
    <source>
        <dbReference type="ARBA" id="ARBA00022603"/>
    </source>
</evidence>
<feature type="binding site" evidence="4">
    <location>
        <position position="240"/>
    </location>
    <ligand>
        <name>S-adenosyl-L-methionine</name>
        <dbReference type="ChEBI" id="CHEBI:59789"/>
    </ligand>
</feature>
<comment type="caution">
    <text evidence="6">The sequence shown here is derived from an EMBL/GenBank/DDBJ whole genome shotgun (WGS) entry which is preliminary data.</text>
</comment>
<keyword evidence="1 4" id="KW-0489">Methyltransferase</keyword>
<evidence type="ECO:0000313" key="7">
    <source>
        <dbReference type="Proteomes" id="UP000521922"/>
    </source>
</evidence>
<dbReference type="Gene3D" id="2.40.50.1070">
    <property type="match status" value="1"/>
</dbReference>
<dbReference type="InterPro" id="IPR029063">
    <property type="entry name" value="SAM-dependent_MTases_sf"/>
</dbReference>
<proteinExistence type="inferred from homology"/>
<evidence type="ECO:0000256" key="3">
    <source>
        <dbReference type="ARBA" id="ARBA00022691"/>
    </source>
</evidence>
<dbReference type="InterPro" id="IPR030390">
    <property type="entry name" value="MeTrfase_TrmA_AS"/>
</dbReference>
<evidence type="ECO:0000313" key="6">
    <source>
        <dbReference type="EMBL" id="NYD22973.1"/>
    </source>
</evidence>
<comment type="similarity">
    <text evidence="4">Belongs to the class I-like SAM-binding methyltransferase superfamily. RNA M5U methyltransferase family.</text>
</comment>
<dbReference type="Pfam" id="PF05958">
    <property type="entry name" value="tRNA_U5-meth_tr"/>
    <property type="match status" value="1"/>
</dbReference>
<dbReference type="GO" id="GO:0070041">
    <property type="term" value="F:rRNA (uridine-C5-)-methyltransferase activity"/>
    <property type="evidence" value="ECO:0007669"/>
    <property type="project" value="TreeGrafter"/>
</dbReference>
<keyword evidence="2 4" id="KW-0808">Transferase</keyword>
<dbReference type="EMBL" id="JACCBB010000001">
    <property type="protein sequence ID" value="NYD22973.1"/>
    <property type="molecule type" value="Genomic_DNA"/>
</dbReference>
<dbReference type="InterPro" id="IPR010280">
    <property type="entry name" value="U5_MeTrfase_fam"/>
</dbReference>
<evidence type="ECO:0000256" key="4">
    <source>
        <dbReference type="PROSITE-ProRule" id="PRU01024"/>
    </source>
</evidence>
<dbReference type="Gene3D" id="3.40.50.150">
    <property type="entry name" value="Vaccinia Virus protein VP39"/>
    <property type="match status" value="1"/>
</dbReference>